<keyword evidence="1" id="KW-0812">Transmembrane</keyword>
<feature type="transmembrane region" description="Helical" evidence="1">
    <location>
        <begin position="220"/>
        <end position="240"/>
    </location>
</feature>
<gene>
    <name evidence="4" type="ORF">PCOR1329_LOCUS56742</name>
</gene>
<keyword evidence="1" id="KW-1133">Transmembrane helix</keyword>
<evidence type="ECO:0000256" key="2">
    <source>
        <dbReference type="SAM" id="SignalP"/>
    </source>
</evidence>
<dbReference type="EMBL" id="CAUYUJ010016989">
    <property type="protein sequence ID" value="CAK0870711.1"/>
    <property type="molecule type" value="Genomic_DNA"/>
</dbReference>
<keyword evidence="5" id="KW-1185">Reference proteome</keyword>
<comment type="caution">
    <text evidence="4">The sequence shown here is derived from an EMBL/GenBank/DDBJ whole genome shotgun (WGS) entry which is preliminary data.</text>
</comment>
<dbReference type="Pfam" id="PF04982">
    <property type="entry name" value="TM_HPP"/>
    <property type="match status" value="2"/>
</dbReference>
<proteinExistence type="predicted"/>
<feature type="chain" id="PRO_5045273285" description="HPP transmembrane region domain-containing protein" evidence="2">
    <location>
        <begin position="16"/>
        <end position="295"/>
    </location>
</feature>
<keyword evidence="2" id="KW-0732">Signal</keyword>
<dbReference type="InterPro" id="IPR058581">
    <property type="entry name" value="TM_HPP"/>
</dbReference>
<feature type="domain" description="HPP transmembrane region" evidence="3">
    <location>
        <begin position="186"/>
        <end position="271"/>
    </location>
</feature>
<feature type="transmembrane region" description="Helical" evidence="1">
    <location>
        <begin position="94"/>
        <end position="118"/>
    </location>
</feature>
<accession>A0ABN9VEW6</accession>
<name>A0ABN9VEW6_9DINO</name>
<dbReference type="PANTHER" id="PTHR33741">
    <property type="entry name" value="TRANSMEMBRANE PROTEIN DDB_G0269096-RELATED"/>
    <property type="match status" value="1"/>
</dbReference>
<feature type="transmembrane region" description="Helical" evidence="1">
    <location>
        <begin position="195"/>
        <end position="214"/>
    </location>
</feature>
<evidence type="ECO:0000256" key="1">
    <source>
        <dbReference type="SAM" id="Phobius"/>
    </source>
</evidence>
<dbReference type="InterPro" id="IPR007065">
    <property type="entry name" value="HPP"/>
</dbReference>
<protein>
    <recommendedName>
        <fullName evidence="3">HPP transmembrane region domain-containing protein</fullName>
    </recommendedName>
</protein>
<reference evidence="4" key="1">
    <citation type="submission" date="2023-10" db="EMBL/GenBank/DDBJ databases">
        <authorList>
            <person name="Chen Y."/>
            <person name="Shah S."/>
            <person name="Dougan E. K."/>
            <person name="Thang M."/>
            <person name="Chan C."/>
        </authorList>
    </citation>
    <scope>NUCLEOTIDE SEQUENCE [LARGE SCALE GENOMIC DNA]</scope>
</reference>
<organism evidence="4 5">
    <name type="scientific">Prorocentrum cordatum</name>
    <dbReference type="NCBI Taxonomy" id="2364126"/>
    <lineage>
        <taxon>Eukaryota</taxon>
        <taxon>Sar</taxon>
        <taxon>Alveolata</taxon>
        <taxon>Dinophyceae</taxon>
        <taxon>Prorocentrales</taxon>
        <taxon>Prorocentraceae</taxon>
        <taxon>Prorocentrum</taxon>
    </lineage>
</organism>
<feature type="signal peptide" evidence="2">
    <location>
        <begin position="1"/>
        <end position="15"/>
    </location>
</feature>
<dbReference type="Proteomes" id="UP001189429">
    <property type="component" value="Unassembled WGS sequence"/>
</dbReference>
<keyword evidence="1" id="KW-0472">Membrane</keyword>
<sequence>MLVGSFGAMAVLLFGQPAAPPSQPWNAICGNGIGGLVGVVVYEGAEWLGLGKQLWLTGGLAVSLTIIGQERMQSQHPPGGATALLFTLMPNLQVLHWVYVICPALLGAVIFVFLSMLINNLSEGRSYPVSTHPLNLEPAPEAKPDPQAPARELAAVTEAQAKQDPAPGFLGGYFGKWRGKKGPPMPQPPWSQTGFSWLGAFLGIATLGLLQMYAMPLLPVTGIVLLVGSFGAMSVLVYSMPGAPFSQPKNALLGNTLGGLVGVAVYKSCRLCGLGDAFWLIPVRLDPGSGPGGRF</sequence>
<evidence type="ECO:0000313" key="4">
    <source>
        <dbReference type="EMBL" id="CAK0870711.1"/>
    </source>
</evidence>
<feature type="domain" description="HPP transmembrane region" evidence="3">
    <location>
        <begin position="1"/>
        <end position="128"/>
    </location>
</feature>
<dbReference type="PANTHER" id="PTHR33741:SF5">
    <property type="entry name" value="TRANSMEMBRANE PROTEIN DDB_G0269096-RELATED"/>
    <property type="match status" value="1"/>
</dbReference>
<evidence type="ECO:0000313" key="5">
    <source>
        <dbReference type="Proteomes" id="UP001189429"/>
    </source>
</evidence>
<evidence type="ECO:0000259" key="3">
    <source>
        <dbReference type="Pfam" id="PF04982"/>
    </source>
</evidence>